<comment type="caution">
    <text evidence="2">The sequence shown here is derived from an EMBL/GenBank/DDBJ whole genome shotgun (WGS) entry which is preliminary data.</text>
</comment>
<evidence type="ECO:0000313" key="2">
    <source>
        <dbReference type="EMBL" id="MDR7096813.1"/>
    </source>
</evidence>
<keyword evidence="1" id="KW-0812">Transmembrane</keyword>
<reference evidence="2 3" key="1">
    <citation type="submission" date="2023-07" db="EMBL/GenBank/DDBJ databases">
        <title>Sorghum-associated microbial communities from plants grown in Nebraska, USA.</title>
        <authorList>
            <person name="Schachtman D."/>
        </authorList>
    </citation>
    <scope>NUCLEOTIDE SEQUENCE [LARGE SCALE GENOMIC DNA]</scope>
    <source>
        <strain evidence="2 3">BE240</strain>
    </source>
</reference>
<keyword evidence="1" id="KW-1133">Transmembrane helix</keyword>
<dbReference type="Proteomes" id="UP001265550">
    <property type="component" value="Unassembled WGS sequence"/>
</dbReference>
<gene>
    <name evidence="2" type="ORF">J2X09_004570</name>
</gene>
<feature type="transmembrane region" description="Helical" evidence="1">
    <location>
        <begin position="41"/>
        <end position="65"/>
    </location>
</feature>
<dbReference type="RefSeq" id="WP_204734465.1">
    <property type="nucleotide sequence ID" value="NZ_JAVDWE010000016.1"/>
</dbReference>
<keyword evidence="3" id="KW-1185">Reference proteome</keyword>
<accession>A0ABU1VH51</accession>
<keyword evidence="1" id="KW-0472">Membrane</keyword>
<feature type="transmembrane region" description="Helical" evidence="1">
    <location>
        <begin position="12"/>
        <end position="29"/>
    </location>
</feature>
<evidence type="ECO:0000313" key="3">
    <source>
        <dbReference type="Proteomes" id="UP001265550"/>
    </source>
</evidence>
<protein>
    <submittedName>
        <fullName evidence="2">Uncharacterized protein</fullName>
    </submittedName>
</protein>
<name>A0ABU1VH51_9BURK</name>
<evidence type="ECO:0000256" key="1">
    <source>
        <dbReference type="SAM" id="Phobius"/>
    </source>
</evidence>
<dbReference type="EMBL" id="JAVDWE010000016">
    <property type="protein sequence ID" value="MDR7096813.1"/>
    <property type="molecule type" value="Genomic_DNA"/>
</dbReference>
<organism evidence="2 3">
    <name type="scientific">Hydrogenophaga laconesensis</name>
    <dbReference type="NCBI Taxonomy" id="1805971"/>
    <lineage>
        <taxon>Bacteria</taxon>
        <taxon>Pseudomonadati</taxon>
        <taxon>Pseudomonadota</taxon>
        <taxon>Betaproteobacteria</taxon>
        <taxon>Burkholderiales</taxon>
        <taxon>Comamonadaceae</taxon>
        <taxon>Hydrogenophaga</taxon>
    </lineage>
</organism>
<sequence length="74" mass="8113">MATKKKLPNEDLLWKGVLLAVIGLIVLIAPHRLQSPELRDIVAGSAGLGWLALALGAGCVVLWVWRGYKLWKQP</sequence>
<proteinExistence type="predicted"/>